<evidence type="ECO:0000256" key="1">
    <source>
        <dbReference type="SAM" id="MobiDB-lite"/>
    </source>
</evidence>
<dbReference type="Proteomes" id="UP000266152">
    <property type="component" value="Unassembled WGS sequence"/>
</dbReference>
<evidence type="ECO:0000313" key="2">
    <source>
        <dbReference type="EMBL" id="RGP65372.1"/>
    </source>
</evidence>
<feature type="region of interest" description="Disordered" evidence="1">
    <location>
        <begin position="1"/>
        <end position="52"/>
    </location>
</feature>
<proteinExistence type="predicted"/>
<feature type="compositionally biased region" description="Basic and acidic residues" evidence="1">
    <location>
        <begin position="195"/>
        <end position="213"/>
    </location>
</feature>
<dbReference type="EMBL" id="PXOF01000102">
    <property type="protein sequence ID" value="RGP65372.1"/>
    <property type="molecule type" value="Genomic_DNA"/>
</dbReference>
<feature type="region of interest" description="Disordered" evidence="1">
    <location>
        <begin position="289"/>
        <end position="349"/>
    </location>
</feature>
<gene>
    <name evidence="2" type="ORF">FSPOR_7302</name>
</gene>
<comment type="caution">
    <text evidence="2">The sequence shown here is derived from an EMBL/GenBank/DDBJ whole genome shotgun (WGS) entry which is preliminary data.</text>
</comment>
<feature type="region of interest" description="Disordered" evidence="1">
    <location>
        <begin position="73"/>
        <end position="114"/>
    </location>
</feature>
<dbReference type="AlphaFoldDB" id="A0A395RZX0"/>
<accession>A0A395RZX0</accession>
<feature type="region of interest" description="Disordered" evidence="1">
    <location>
        <begin position="186"/>
        <end position="228"/>
    </location>
</feature>
<keyword evidence="3" id="KW-1185">Reference proteome</keyword>
<reference evidence="2 3" key="1">
    <citation type="journal article" date="2018" name="PLoS Pathog.">
        <title>Evolution of structural diversity of trichothecenes, a family of toxins produced by plant pathogenic and entomopathogenic fungi.</title>
        <authorList>
            <person name="Proctor R.H."/>
            <person name="McCormick S.P."/>
            <person name="Kim H.S."/>
            <person name="Cardoza R.E."/>
            <person name="Stanley A.M."/>
            <person name="Lindo L."/>
            <person name="Kelly A."/>
            <person name="Brown D.W."/>
            <person name="Lee T."/>
            <person name="Vaughan M.M."/>
            <person name="Alexander N.J."/>
            <person name="Busman M."/>
            <person name="Gutierrez S."/>
        </authorList>
    </citation>
    <scope>NUCLEOTIDE SEQUENCE [LARGE SCALE GENOMIC DNA]</scope>
    <source>
        <strain evidence="2 3">NRRL 3299</strain>
    </source>
</reference>
<name>A0A395RZX0_FUSSP</name>
<sequence>MPRRRSSRRHSVNFLEAFGQWTMSPESSHRSSRHSGRPSHRDTEACRQARLSNVPPVLDLTARQWREYADHVPAGYCTDGEDGDEGREDVRQSLPPVTRPEPEPIRSAWSHSSSSVVTRAHGAVRRRDSPLDRIVGRTSLQEPSSPLLRDEVSFDANNDQLFANVPHFKARRDADDVVVHQERASDDGFVSETFGQRKGEAGSQEDDQREREVSAQPLRESGFFSDPRLAPRIQQADSDVWPTAQGISRVSVEHSRSRVGSWRNTIIEVPEGRYGIDQEPSVFGGSHVTVWPGPDQGRDTANLAPDDSATQIAMYRRGQHSKGPSGSRARDPHNGSSRPGGSRQSRGRH</sequence>
<evidence type="ECO:0000313" key="3">
    <source>
        <dbReference type="Proteomes" id="UP000266152"/>
    </source>
</evidence>
<organism evidence="2 3">
    <name type="scientific">Fusarium sporotrichioides</name>
    <dbReference type="NCBI Taxonomy" id="5514"/>
    <lineage>
        <taxon>Eukaryota</taxon>
        <taxon>Fungi</taxon>
        <taxon>Dikarya</taxon>
        <taxon>Ascomycota</taxon>
        <taxon>Pezizomycotina</taxon>
        <taxon>Sordariomycetes</taxon>
        <taxon>Hypocreomycetidae</taxon>
        <taxon>Hypocreales</taxon>
        <taxon>Nectriaceae</taxon>
        <taxon>Fusarium</taxon>
    </lineage>
</organism>
<feature type="compositionally biased region" description="Basic residues" evidence="1">
    <location>
        <begin position="1"/>
        <end position="11"/>
    </location>
</feature>
<protein>
    <submittedName>
        <fullName evidence="2">Uncharacterized protein</fullName>
    </submittedName>
</protein>
<feature type="compositionally biased region" description="Low complexity" evidence="1">
    <location>
        <begin position="335"/>
        <end position="349"/>
    </location>
</feature>